<dbReference type="Proteomes" id="UP000729402">
    <property type="component" value="Unassembled WGS sequence"/>
</dbReference>
<reference evidence="1" key="2">
    <citation type="submission" date="2021-02" db="EMBL/GenBank/DDBJ databases">
        <authorList>
            <person name="Kimball J.A."/>
            <person name="Haas M.W."/>
            <person name="Macchietto M."/>
            <person name="Kono T."/>
            <person name="Duquette J."/>
            <person name="Shao M."/>
        </authorList>
    </citation>
    <scope>NUCLEOTIDE SEQUENCE</scope>
    <source>
        <tissue evidence="1">Fresh leaf tissue</tissue>
    </source>
</reference>
<dbReference type="EMBL" id="JAAALK010000287">
    <property type="protein sequence ID" value="KAG8056288.1"/>
    <property type="molecule type" value="Genomic_DNA"/>
</dbReference>
<evidence type="ECO:0000313" key="1">
    <source>
        <dbReference type="EMBL" id="KAG8056288.1"/>
    </source>
</evidence>
<keyword evidence="2" id="KW-1185">Reference proteome</keyword>
<proteinExistence type="predicted"/>
<sequence>MPVITTHHRTPCLIVITAHLSSLSTRRRLAHLPYPTMVSRSPPSPRAIAAAPLPVPSQVRRFTSAQLHSLAAQPHPYPTAPARPSLAHLLLRRRHKLGTTAAIMLPFPTHPHHPAHYHRSEGQAWYEPYRAASHAAAPGTGNASVAAAK</sequence>
<protein>
    <submittedName>
        <fullName evidence="1">Uncharacterized protein</fullName>
    </submittedName>
</protein>
<comment type="caution">
    <text evidence="1">The sequence shown here is derived from an EMBL/GenBank/DDBJ whole genome shotgun (WGS) entry which is preliminary data.</text>
</comment>
<accession>A0A8J5S106</accession>
<dbReference type="AlphaFoldDB" id="A0A8J5S106"/>
<gene>
    <name evidence="1" type="ORF">GUJ93_ZPchr0002g26485</name>
</gene>
<organism evidence="1 2">
    <name type="scientific">Zizania palustris</name>
    <name type="common">Northern wild rice</name>
    <dbReference type="NCBI Taxonomy" id="103762"/>
    <lineage>
        <taxon>Eukaryota</taxon>
        <taxon>Viridiplantae</taxon>
        <taxon>Streptophyta</taxon>
        <taxon>Embryophyta</taxon>
        <taxon>Tracheophyta</taxon>
        <taxon>Spermatophyta</taxon>
        <taxon>Magnoliopsida</taxon>
        <taxon>Liliopsida</taxon>
        <taxon>Poales</taxon>
        <taxon>Poaceae</taxon>
        <taxon>BOP clade</taxon>
        <taxon>Oryzoideae</taxon>
        <taxon>Oryzeae</taxon>
        <taxon>Zizaniinae</taxon>
        <taxon>Zizania</taxon>
    </lineage>
</organism>
<name>A0A8J5S106_ZIZPA</name>
<reference evidence="1" key="1">
    <citation type="journal article" date="2021" name="bioRxiv">
        <title>Whole Genome Assembly and Annotation of Northern Wild Rice, Zizania palustris L., Supports a Whole Genome Duplication in the Zizania Genus.</title>
        <authorList>
            <person name="Haas M."/>
            <person name="Kono T."/>
            <person name="Macchietto M."/>
            <person name="Millas R."/>
            <person name="McGilp L."/>
            <person name="Shao M."/>
            <person name="Duquette J."/>
            <person name="Hirsch C.N."/>
            <person name="Kimball J."/>
        </authorList>
    </citation>
    <scope>NUCLEOTIDE SEQUENCE</scope>
    <source>
        <tissue evidence="1">Fresh leaf tissue</tissue>
    </source>
</reference>
<evidence type="ECO:0000313" key="2">
    <source>
        <dbReference type="Proteomes" id="UP000729402"/>
    </source>
</evidence>